<feature type="compositionally biased region" description="Basic and acidic residues" evidence="1">
    <location>
        <begin position="1"/>
        <end position="10"/>
    </location>
</feature>
<gene>
    <name evidence="2" type="ORF">ZEAMMB73_Zm00001d016618</name>
</gene>
<organism evidence="2">
    <name type="scientific">Zea mays</name>
    <name type="common">Maize</name>
    <dbReference type="NCBI Taxonomy" id="4577"/>
    <lineage>
        <taxon>Eukaryota</taxon>
        <taxon>Viridiplantae</taxon>
        <taxon>Streptophyta</taxon>
        <taxon>Embryophyta</taxon>
        <taxon>Tracheophyta</taxon>
        <taxon>Spermatophyta</taxon>
        <taxon>Magnoliopsida</taxon>
        <taxon>Liliopsida</taxon>
        <taxon>Poales</taxon>
        <taxon>Poaceae</taxon>
        <taxon>PACMAD clade</taxon>
        <taxon>Panicoideae</taxon>
        <taxon>Andropogonodae</taxon>
        <taxon>Andropogoneae</taxon>
        <taxon>Tripsacinae</taxon>
        <taxon>Zea</taxon>
    </lineage>
</organism>
<evidence type="ECO:0000256" key="1">
    <source>
        <dbReference type="SAM" id="MobiDB-lite"/>
    </source>
</evidence>
<dbReference type="PaxDb" id="4577-AC212967.3_FGP001"/>
<feature type="region of interest" description="Disordered" evidence="1">
    <location>
        <begin position="117"/>
        <end position="154"/>
    </location>
</feature>
<accession>A0A1D6H9B8</accession>
<name>A0A1D6H9B8_MAIZE</name>
<dbReference type="InParanoid" id="A0A1D6H9B8"/>
<evidence type="ECO:0000313" key="2">
    <source>
        <dbReference type="EMBL" id="AQK71307.1"/>
    </source>
</evidence>
<proteinExistence type="predicted"/>
<dbReference type="AlphaFoldDB" id="A0A1D6H9B8"/>
<reference evidence="2" key="1">
    <citation type="submission" date="2015-12" db="EMBL/GenBank/DDBJ databases">
        <title>Update maize B73 reference genome by single molecule sequencing technologies.</title>
        <authorList>
            <consortium name="Maize Genome Sequencing Project"/>
            <person name="Ware D."/>
        </authorList>
    </citation>
    <scope>NUCLEOTIDE SEQUENCE</scope>
    <source>
        <tissue evidence="2">Seedling</tissue>
    </source>
</reference>
<feature type="region of interest" description="Disordered" evidence="1">
    <location>
        <begin position="1"/>
        <end position="30"/>
    </location>
</feature>
<feature type="region of interest" description="Disordered" evidence="1">
    <location>
        <begin position="78"/>
        <end position="105"/>
    </location>
</feature>
<sequence>MAGGGRRPEVDAWAAARGGRHRPQRLEASSPRRLEVGVWTAARGGDAARGGRWAEVGWSTKIKYKSCNVLQDLLKQSSSLGSPQTPHAYHQASAVGEKRHNRGRRTAVTFESLECTGAQGYHRSRERRRKNNRGAIEAKPEIRKKKDGGEEQIE</sequence>
<dbReference type="EMBL" id="CM000781">
    <property type="protein sequence ID" value="AQK71307.1"/>
    <property type="molecule type" value="Genomic_DNA"/>
</dbReference>
<feature type="compositionally biased region" description="Basic residues" evidence="1">
    <location>
        <begin position="122"/>
        <end position="132"/>
    </location>
</feature>
<protein>
    <submittedName>
        <fullName evidence="2">Uncharacterized protein</fullName>
    </submittedName>
</protein>